<dbReference type="InterPro" id="IPR046342">
    <property type="entry name" value="CBS_dom_sf"/>
</dbReference>
<proteinExistence type="predicted"/>
<sequence length="207" mass="22740">MIIKESMNKDVINVEPHTTVPDALKLMQEKDIRHVPVLDNEHLVGMVSLLDVVGAAHTQATKVKDIMSEDVITVEADTPLDEAAAVMQKNKIGGLPVIQDGELIGMITETDLFKAMLIMFGVTRGGIRLTLEMPFQGGAIVEAHQTFRNFGVEVISLTVLPGNEEQNVVKSVWRLQGCDDLDSLLDYLREKGARVTHVSGHSECVEK</sequence>
<dbReference type="Proteomes" id="UP000006443">
    <property type="component" value="Unassembled WGS sequence"/>
</dbReference>
<dbReference type="RefSeq" id="WP_008516907.1">
    <property type="nucleotide sequence ID" value="NZ_ACJM01000009.1"/>
</dbReference>
<dbReference type="EMBL" id="ACJM01000009">
    <property type="protein sequence ID" value="EEG77154.1"/>
    <property type="molecule type" value="Genomic_DNA"/>
</dbReference>
<evidence type="ECO:0000256" key="1">
    <source>
        <dbReference type="ARBA" id="ARBA00023122"/>
    </source>
</evidence>
<organism evidence="4 5">
    <name type="scientific">Dethiobacter alkaliphilus AHT 1</name>
    <dbReference type="NCBI Taxonomy" id="555088"/>
    <lineage>
        <taxon>Bacteria</taxon>
        <taxon>Bacillati</taxon>
        <taxon>Bacillota</taxon>
        <taxon>Dethiobacteria</taxon>
        <taxon>Dethiobacterales</taxon>
        <taxon>Dethiobacteraceae</taxon>
        <taxon>Dethiobacter</taxon>
    </lineage>
</organism>
<dbReference type="eggNOG" id="COG0517">
    <property type="taxonomic scope" value="Bacteria"/>
</dbReference>
<dbReference type="CDD" id="cd04584">
    <property type="entry name" value="CBS_pair_AcuB_like"/>
    <property type="match status" value="1"/>
</dbReference>
<dbReference type="Gene3D" id="3.10.580.10">
    <property type="entry name" value="CBS-domain"/>
    <property type="match status" value="2"/>
</dbReference>
<gene>
    <name evidence="4" type="ORF">DealDRAFT_1907</name>
</gene>
<feature type="domain" description="CBS" evidence="3">
    <location>
        <begin position="7"/>
        <end position="63"/>
    </location>
</feature>
<keyword evidence="5" id="KW-1185">Reference proteome</keyword>
<dbReference type="PROSITE" id="PS51371">
    <property type="entry name" value="CBS"/>
    <property type="match status" value="2"/>
</dbReference>
<dbReference type="InterPro" id="IPR051257">
    <property type="entry name" value="Diverse_CBS-Domain"/>
</dbReference>
<dbReference type="OrthoDB" id="9802114at2"/>
<dbReference type="SMART" id="SM00116">
    <property type="entry name" value="CBS"/>
    <property type="match status" value="2"/>
</dbReference>
<dbReference type="SUPFAM" id="SSF54631">
    <property type="entry name" value="CBS-domain pair"/>
    <property type="match status" value="1"/>
</dbReference>
<protein>
    <submittedName>
        <fullName evidence="4">CBS domain containing membrane protein</fullName>
    </submittedName>
</protein>
<feature type="domain" description="CBS" evidence="3">
    <location>
        <begin position="67"/>
        <end position="124"/>
    </location>
</feature>
<dbReference type="PANTHER" id="PTHR43080">
    <property type="entry name" value="CBS DOMAIN-CONTAINING PROTEIN CBSX3, MITOCHONDRIAL"/>
    <property type="match status" value="1"/>
</dbReference>
<dbReference type="STRING" id="555088.DealDRAFT_1907"/>
<evidence type="ECO:0000313" key="4">
    <source>
        <dbReference type="EMBL" id="EEG77154.1"/>
    </source>
</evidence>
<comment type="caution">
    <text evidence="4">The sequence shown here is derived from an EMBL/GenBank/DDBJ whole genome shotgun (WGS) entry which is preliminary data.</text>
</comment>
<reference evidence="4 5" key="1">
    <citation type="submission" date="2009-02" db="EMBL/GenBank/DDBJ databases">
        <title>Sequencing of the draft genome and assembly of Dethiobacter alkaliphilus AHT 1.</title>
        <authorList>
            <consortium name="US DOE Joint Genome Institute (JGI-PGF)"/>
            <person name="Lucas S."/>
            <person name="Copeland A."/>
            <person name="Lapidus A."/>
            <person name="Glavina del Rio T."/>
            <person name="Dalin E."/>
            <person name="Tice H."/>
            <person name="Bruce D."/>
            <person name="Goodwin L."/>
            <person name="Pitluck S."/>
            <person name="Larimer F."/>
            <person name="Land M.L."/>
            <person name="Hauser L."/>
            <person name="Muyzer G."/>
        </authorList>
    </citation>
    <scope>NUCLEOTIDE SEQUENCE [LARGE SCALE GENOMIC DNA]</scope>
    <source>
        <strain evidence="4 5">AHT 1</strain>
    </source>
</reference>
<dbReference type="Pfam" id="PF00571">
    <property type="entry name" value="CBS"/>
    <property type="match status" value="2"/>
</dbReference>
<dbReference type="PANTHER" id="PTHR43080:SF2">
    <property type="entry name" value="CBS DOMAIN-CONTAINING PROTEIN"/>
    <property type="match status" value="1"/>
</dbReference>
<name>C0GHE8_DETAL</name>
<evidence type="ECO:0000259" key="3">
    <source>
        <dbReference type="PROSITE" id="PS51371"/>
    </source>
</evidence>
<accession>C0GHE8</accession>
<dbReference type="InterPro" id="IPR000644">
    <property type="entry name" value="CBS_dom"/>
</dbReference>
<evidence type="ECO:0000313" key="5">
    <source>
        <dbReference type="Proteomes" id="UP000006443"/>
    </source>
</evidence>
<keyword evidence="1 2" id="KW-0129">CBS domain</keyword>
<evidence type="ECO:0000256" key="2">
    <source>
        <dbReference type="PROSITE-ProRule" id="PRU00703"/>
    </source>
</evidence>
<dbReference type="AlphaFoldDB" id="C0GHE8"/>